<keyword evidence="3" id="KW-0539">Nucleus</keyword>
<dbReference type="OMA" id="GKICHLY"/>
<comment type="subcellular location">
    <subcellularLocation>
        <location evidence="1">Nucleus</location>
    </subcellularLocation>
</comment>
<dbReference type="InterPro" id="IPR007150">
    <property type="entry name" value="HUS1/Mec3"/>
</dbReference>
<dbReference type="PANTHER" id="PTHR12900">
    <property type="entry name" value="MITOTIC AND DNA DAMAGE CHECKPOINT PROTEIN HUS1"/>
    <property type="match status" value="1"/>
</dbReference>
<reference evidence="5 6" key="1">
    <citation type="journal article" date="2009" name="Science">
        <title>Green evolution and dynamic adaptations revealed by genomes of the marine picoeukaryotes Micromonas.</title>
        <authorList>
            <person name="Worden A.Z."/>
            <person name="Lee J.H."/>
            <person name="Mock T."/>
            <person name="Rouze P."/>
            <person name="Simmons M.P."/>
            <person name="Aerts A.L."/>
            <person name="Allen A.E."/>
            <person name="Cuvelier M.L."/>
            <person name="Derelle E."/>
            <person name="Everett M.V."/>
            <person name="Foulon E."/>
            <person name="Grimwood J."/>
            <person name="Gundlach H."/>
            <person name="Henrissat B."/>
            <person name="Napoli C."/>
            <person name="McDonald S.M."/>
            <person name="Parker M.S."/>
            <person name="Rombauts S."/>
            <person name="Salamov A."/>
            <person name="Von Dassow P."/>
            <person name="Badger J.H."/>
            <person name="Coutinho P.M."/>
            <person name="Demir E."/>
            <person name="Dubchak I."/>
            <person name="Gentemann C."/>
            <person name="Eikrem W."/>
            <person name="Gready J.E."/>
            <person name="John U."/>
            <person name="Lanier W."/>
            <person name="Lindquist E.A."/>
            <person name="Lucas S."/>
            <person name="Mayer K.F."/>
            <person name="Moreau H."/>
            <person name="Not F."/>
            <person name="Otillar R."/>
            <person name="Panaud O."/>
            <person name="Pangilinan J."/>
            <person name="Paulsen I."/>
            <person name="Piegu B."/>
            <person name="Poliakov A."/>
            <person name="Robbens S."/>
            <person name="Schmutz J."/>
            <person name="Toulza E."/>
            <person name="Wyss T."/>
            <person name="Zelensky A."/>
            <person name="Zhou K."/>
            <person name="Armbrust E.V."/>
            <person name="Bhattacharya D."/>
            <person name="Goodenough U.W."/>
            <person name="Van de Peer Y."/>
            <person name="Grigoriev I.V."/>
        </authorList>
    </citation>
    <scope>NUCLEOTIDE SEQUENCE [LARGE SCALE GENOMIC DNA]</scope>
    <source>
        <strain evidence="6">RCC299 / NOUM17</strain>
    </source>
</reference>
<dbReference type="GO" id="GO:0044778">
    <property type="term" value="P:meiotic DNA integrity checkpoint signaling"/>
    <property type="evidence" value="ECO:0007669"/>
    <property type="project" value="TreeGrafter"/>
</dbReference>
<dbReference type="STRING" id="296587.C1E6F4"/>
<dbReference type="GO" id="GO:0033314">
    <property type="term" value="P:mitotic DNA replication checkpoint signaling"/>
    <property type="evidence" value="ECO:0007669"/>
    <property type="project" value="TreeGrafter"/>
</dbReference>
<dbReference type="InParanoid" id="C1E6F4"/>
<dbReference type="GeneID" id="8243831"/>
<dbReference type="GO" id="GO:0006289">
    <property type="term" value="P:nucleotide-excision repair"/>
    <property type="evidence" value="ECO:0007669"/>
    <property type="project" value="TreeGrafter"/>
</dbReference>
<evidence type="ECO:0000256" key="2">
    <source>
        <dbReference type="ARBA" id="ARBA00005563"/>
    </source>
</evidence>
<dbReference type="InterPro" id="IPR016580">
    <property type="entry name" value="HUS1"/>
</dbReference>
<accession>C1E6F4</accession>
<dbReference type="Gene3D" id="3.70.10.10">
    <property type="match status" value="1"/>
</dbReference>
<dbReference type="RefSeq" id="XP_002502158.1">
    <property type="nucleotide sequence ID" value="XM_002502112.1"/>
</dbReference>
<dbReference type="Proteomes" id="UP000002009">
    <property type="component" value="Chromosome 5"/>
</dbReference>
<evidence type="ECO:0000256" key="1">
    <source>
        <dbReference type="ARBA" id="ARBA00004123"/>
    </source>
</evidence>
<gene>
    <name evidence="5" type="ORF">MICPUN_58647</name>
</gene>
<dbReference type="OrthoDB" id="337750at2759"/>
<evidence type="ECO:0000256" key="3">
    <source>
        <dbReference type="ARBA" id="ARBA00023242"/>
    </source>
</evidence>
<dbReference type="AlphaFoldDB" id="C1E6F4"/>
<proteinExistence type="inferred from homology"/>
<name>C1E6F4_MICCC</name>
<sequence length="321" mass="34727">MKFKCTLSSMGVTWLERFVPIFEKMGKELSVLFTPETLHLVQGAADSGGLELHADLLVKEAFDEYRIASNNADKIAVKLETATLYRVLRGLVGSEATHVEVKLIKRVIREGLSLPFLNFASTGLVDITQDVPLGGPLNKRELEDLEHIVQANVVNVPYWLNLDRQATEGAHQAAERFKAVGPRTELATTKAGSLHLATAKGGSVTLGTEYRGLPVLPVAEDQYETAQGGVDDDDDAAGASERLAEAVASGSAALVAVNTKQLWKGLQGVQTNPSNAMIGVASNRGHMELVFRYDRQTVNGPDAVGLFVRVPAEIDEDFDFD</sequence>
<dbReference type="GO" id="GO:0031573">
    <property type="term" value="P:mitotic intra-S DNA damage checkpoint signaling"/>
    <property type="evidence" value="ECO:0007669"/>
    <property type="project" value="TreeGrafter"/>
</dbReference>
<dbReference type="GO" id="GO:0000724">
    <property type="term" value="P:double-strand break repair via homologous recombination"/>
    <property type="evidence" value="ECO:0007669"/>
    <property type="project" value="TreeGrafter"/>
</dbReference>
<evidence type="ECO:0000313" key="5">
    <source>
        <dbReference type="EMBL" id="ACO63416.1"/>
    </source>
</evidence>
<protein>
    <recommendedName>
        <fullName evidence="4">Checkpoint protein</fullName>
    </recommendedName>
</protein>
<dbReference type="PIRSF" id="PIRSF011312">
    <property type="entry name" value="Cell_cycle_HUS1"/>
    <property type="match status" value="1"/>
</dbReference>
<keyword evidence="6" id="KW-1185">Reference proteome</keyword>
<dbReference type="Pfam" id="PF04005">
    <property type="entry name" value="Hus1"/>
    <property type="match status" value="1"/>
</dbReference>
<dbReference type="GO" id="GO:0005730">
    <property type="term" value="C:nucleolus"/>
    <property type="evidence" value="ECO:0007669"/>
    <property type="project" value="InterPro"/>
</dbReference>
<dbReference type="PANTHER" id="PTHR12900:SF0">
    <property type="entry name" value="CHECKPOINT PROTEIN"/>
    <property type="match status" value="1"/>
</dbReference>
<dbReference type="EMBL" id="CP001326">
    <property type="protein sequence ID" value="ACO63416.1"/>
    <property type="molecule type" value="Genomic_DNA"/>
</dbReference>
<dbReference type="eggNOG" id="KOG3999">
    <property type="taxonomic scope" value="Eukaryota"/>
</dbReference>
<dbReference type="FunCoup" id="C1E6F4">
    <property type="interactions" value="790"/>
</dbReference>
<dbReference type="KEGG" id="mis:MICPUN_58647"/>
<dbReference type="GO" id="GO:0000723">
    <property type="term" value="P:telomere maintenance"/>
    <property type="evidence" value="ECO:0007669"/>
    <property type="project" value="TreeGrafter"/>
</dbReference>
<comment type="similarity">
    <text evidence="2 4">Belongs to the HUS1 family.</text>
</comment>
<dbReference type="GO" id="GO:0035861">
    <property type="term" value="C:site of double-strand break"/>
    <property type="evidence" value="ECO:0007669"/>
    <property type="project" value="TreeGrafter"/>
</dbReference>
<evidence type="ECO:0000256" key="4">
    <source>
        <dbReference type="PIRNR" id="PIRNR011312"/>
    </source>
</evidence>
<dbReference type="GO" id="GO:0030896">
    <property type="term" value="C:checkpoint clamp complex"/>
    <property type="evidence" value="ECO:0007669"/>
    <property type="project" value="InterPro"/>
</dbReference>
<evidence type="ECO:0000313" key="6">
    <source>
        <dbReference type="Proteomes" id="UP000002009"/>
    </source>
</evidence>
<organism evidence="5 6">
    <name type="scientific">Micromonas commoda (strain RCC299 / NOUM17 / CCMP2709)</name>
    <name type="common">Picoplanktonic green alga</name>
    <dbReference type="NCBI Taxonomy" id="296587"/>
    <lineage>
        <taxon>Eukaryota</taxon>
        <taxon>Viridiplantae</taxon>
        <taxon>Chlorophyta</taxon>
        <taxon>Mamiellophyceae</taxon>
        <taxon>Mamiellales</taxon>
        <taxon>Mamiellaceae</taxon>
        <taxon>Micromonas</taxon>
    </lineage>
</organism>